<dbReference type="Proteomes" id="UP000645828">
    <property type="component" value="Unassembled WGS sequence"/>
</dbReference>
<evidence type="ECO:0000256" key="3">
    <source>
        <dbReference type="ARBA" id="ARBA00007795"/>
    </source>
</evidence>
<dbReference type="AlphaFoldDB" id="A0A811Y136"/>
<dbReference type="GO" id="GO:0043066">
    <property type="term" value="P:negative regulation of apoptotic process"/>
    <property type="evidence" value="ECO:0007669"/>
    <property type="project" value="InterPro"/>
</dbReference>
<dbReference type="Gene3D" id="3.30.450.30">
    <property type="entry name" value="Dynein light chain 2a, cytoplasmic"/>
    <property type="match status" value="1"/>
</dbReference>
<comment type="caution">
    <text evidence="8">The sequence shown here is derived from an EMBL/GenBank/DDBJ whole genome shotgun (WGS) entry which is preliminary data.</text>
</comment>
<evidence type="ECO:0000256" key="1">
    <source>
        <dbReference type="ARBA" id="ARBA00004371"/>
    </source>
</evidence>
<evidence type="ECO:0000313" key="8">
    <source>
        <dbReference type="EMBL" id="CAD7669224.1"/>
    </source>
</evidence>
<dbReference type="GO" id="GO:0005085">
    <property type="term" value="F:guanyl-nucleotide exchange factor activity"/>
    <property type="evidence" value="ECO:0007669"/>
    <property type="project" value="TreeGrafter"/>
</dbReference>
<name>A0A811Y136_NYCPR</name>
<proteinExistence type="inferred from homology"/>
<comment type="similarity">
    <text evidence="3">Belongs to the LAMTOR5 family.</text>
</comment>
<dbReference type="GO" id="GO:0071230">
    <property type="term" value="P:cellular response to amino acid stimulus"/>
    <property type="evidence" value="ECO:0007669"/>
    <property type="project" value="TreeGrafter"/>
</dbReference>
<keyword evidence="6" id="KW-0458">Lysosome</keyword>
<evidence type="ECO:0000256" key="5">
    <source>
        <dbReference type="ARBA" id="ARBA00022490"/>
    </source>
</evidence>
<protein>
    <recommendedName>
        <fullName evidence="4">Ragulator complex protein LAMTOR5</fullName>
    </recommendedName>
    <alternativeName>
        <fullName evidence="7">Late endosomal/lysosomal adaptor and MAPK and MTOR activator 5</fullName>
    </alternativeName>
</protein>
<dbReference type="EMBL" id="CAJHUB010000653">
    <property type="protein sequence ID" value="CAD7669224.1"/>
    <property type="molecule type" value="Genomic_DNA"/>
</dbReference>
<keyword evidence="5" id="KW-0963">Cytoplasm</keyword>
<dbReference type="PANTHER" id="PTHR13342:SF2">
    <property type="entry name" value="RAGULATOR COMPLEX PROTEIN LAMTOR5"/>
    <property type="match status" value="1"/>
</dbReference>
<keyword evidence="9" id="KW-1185">Reference proteome</keyword>
<evidence type="ECO:0000256" key="7">
    <source>
        <dbReference type="ARBA" id="ARBA00032692"/>
    </source>
</evidence>
<dbReference type="GO" id="GO:0005764">
    <property type="term" value="C:lysosome"/>
    <property type="evidence" value="ECO:0007669"/>
    <property type="project" value="UniProtKB-SubCell"/>
</dbReference>
<evidence type="ECO:0000256" key="2">
    <source>
        <dbReference type="ARBA" id="ARBA00004496"/>
    </source>
</evidence>
<evidence type="ECO:0000313" key="9">
    <source>
        <dbReference type="Proteomes" id="UP000645828"/>
    </source>
</evidence>
<dbReference type="GO" id="GO:0071986">
    <property type="term" value="C:Ragulator complex"/>
    <property type="evidence" value="ECO:0007669"/>
    <property type="project" value="InterPro"/>
</dbReference>
<organism evidence="8 9">
    <name type="scientific">Nyctereutes procyonoides</name>
    <name type="common">Raccoon dog</name>
    <name type="synonym">Canis procyonoides</name>
    <dbReference type="NCBI Taxonomy" id="34880"/>
    <lineage>
        <taxon>Eukaryota</taxon>
        <taxon>Metazoa</taxon>
        <taxon>Chordata</taxon>
        <taxon>Craniata</taxon>
        <taxon>Vertebrata</taxon>
        <taxon>Euteleostomi</taxon>
        <taxon>Mammalia</taxon>
        <taxon>Eutheria</taxon>
        <taxon>Laurasiatheria</taxon>
        <taxon>Carnivora</taxon>
        <taxon>Caniformia</taxon>
        <taxon>Canidae</taxon>
        <taxon>Nyctereutes</taxon>
    </lineage>
</organism>
<comment type="subcellular location">
    <subcellularLocation>
        <location evidence="2">Cytoplasm</location>
    </subcellularLocation>
    <subcellularLocation>
        <location evidence="1">Lysosome</location>
    </subcellularLocation>
</comment>
<accession>A0A811Y136</accession>
<evidence type="ECO:0000256" key="6">
    <source>
        <dbReference type="ARBA" id="ARBA00023228"/>
    </source>
</evidence>
<dbReference type="PANTHER" id="PTHR13342">
    <property type="entry name" value="RAGULATOR COMPLEX PROTEIN LAMTOR5"/>
    <property type="match status" value="1"/>
</dbReference>
<reference evidence="8" key="1">
    <citation type="submission" date="2020-12" db="EMBL/GenBank/DDBJ databases">
        <authorList>
            <consortium name="Molecular Ecology Group"/>
        </authorList>
    </citation>
    <scope>NUCLEOTIDE SEQUENCE</scope>
    <source>
        <strain evidence="8">TBG_1078</strain>
    </source>
</reference>
<dbReference type="GO" id="GO:1904263">
    <property type="term" value="P:positive regulation of TORC1 signaling"/>
    <property type="evidence" value="ECO:0007669"/>
    <property type="project" value="TreeGrafter"/>
</dbReference>
<sequence length="62" mass="6635">MGEIEVTLEQHLEDTVKNRSIVGVLCTDSEGPNPGSAQLTSDSTDFRVVHDGIIVAVHKMAS</sequence>
<evidence type="ECO:0000256" key="4">
    <source>
        <dbReference type="ARBA" id="ARBA00016079"/>
    </source>
</evidence>
<gene>
    <name evidence="8" type="ORF">NYPRO_LOCUS2018</name>
</gene>
<dbReference type="InterPro" id="IPR024135">
    <property type="entry name" value="LAMTOR5"/>
</dbReference>